<gene>
    <name evidence="3" type="ORF">SAMN03080614_10601</name>
</gene>
<dbReference type="GO" id="GO:0003700">
    <property type="term" value="F:DNA-binding transcription factor activity"/>
    <property type="evidence" value="ECO:0007669"/>
    <property type="project" value="InterPro"/>
</dbReference>
<dbReference type="Proteomes" id="UP000243819">
    <property type="component" value="Unassembled WGS sequence"/>
</dbReference>
<feature type="non-terminal residue" evidence="3">
    <location>
        <position position="48"/>
    </location>
</feature>
<dbReference type="EMBL" id="FOIF01000060">
    <property type="protein sequence ID" value="SET14784.1"/>
    <property type="molecule type" value="Genomic_DNA"/>
</dbReference>
<dbReference type="PANTHER" id="PTHR30204">
    <property type="entry name" value="REDOX-CYCLING DRUG-SENSING TRANSCRIPTIONAL ACTIVATOR SOXR"/>
    <property type="match status" value="1"/>
</dbReference>
<dbReference type="OrthoDB" id="9814833at2"/>
<protein>
    <submittedName>
        <fullName evidence="3">MerR HTH family regulatory protein</fullName>
    </submittedName>
</protein>
<dbReference type="GO" id="GO:0003677">
    <property type="term" value="F:DNA binding"/>
    <property type="evidence" value="ECO:0007669"/>
    <property type="project" value="UniProtKB-KW"/>
</dbReference>
<evidence type="ECO:0000256" key="1">
    <source>
        <dbReference type="ARBA" id="ARBA00023125"/>
    </source>
</evidence>
<dbReference type="PROSITE" id="PS50937">
    <property type="entry name" value="HTH_MERR_2"/>
    <property type="match status" value="1"/>
</dbReference>
<dbReference type="CDD" id="cd00592">
    <property type="entry name" value="HTH_MerR-like"/>
    <property type="match status" value="1"/>
</dbReference>
<dbReference type="Pfam" id="PF13411">
    <property type="entry name" value="MerR_1"/>
    <property type="match status" value="1"/>
</dbReference>
<dbReference type="InterPro" id="IPR000551">
    <property type="entry name" value="MerR-type_HTH_dom"/>
</dbReference>
<keyword evidence="4" id="KW-1185">Reference proteome</keyword>
<proteinExistence type="predicted"/>
<keyword evidence="1" id="KW-0238">DNA-binding</keyword>
<sequence>MLIGEVAKKYGVSVDTLRYYEKIHLLIPRRNRKGRFYTERELVKLEQI</sequence>
<dbReference type="InterPro" id="IPR047057">
    <property type="entry name" value="MerR_fam"/>
</dbReference>
<dbReference type="Gene3D" id="1.10.1660.10">
    <property type="match status" value="1"/>
</dbReference>
<dbReference type="InterPro" id="IPR009061">
    <property type="entry name" value="DNA-bd_dom_put_sf"/>
</dbReference>
<dbReference type="PANTHER" id="PTHR30204:SF96">
    <property type="entry name" value="CHROMOSOME-ANCHORING PROTEIN RACA"/>
    <property type="match status" value="1"/>
</dbReference>
<dbReference type="AlphaFoldDB" id="A0A1I0C5P2"/>
<name>A0A1I0C5P2_9FIRM</name>
<evidence type="ECO:0000259" key="2">
    <source>
        <dbReference type="PROSITE" id="PS50937"/>
    </source>
</evidence>
<dbReference type="SMART" id="SM00422">
    <property type="entry name" value="HTH_MERR"/>
    <property type="match status" value="1"/>
</dbReference>
<reference evidence="4" key="1">
    <citation type="submission" date="2016-10" db="EMBL/GenBank/DDBJ databases">
        <authorList>
            <person name="Varghese N."/>
            <person name="Submissions S."/>
        </authorList>
    </citation>
    <scope>NUCLEOTIDE SEQUENCE [LARGE SCALE GENOMIC DNA]</scope>
    <source>
        <strain evidence="4">DSM 13577</strain>
    </source>
</reference>
<evidence type="ECO:0000313" key="3">
    <source>
        <dbReference type="EMBL" id="SET14784.1"/>
    </source>
</evidence>
<organism evidence="3 4">
    <name type="scientific">Anaerobranca gottschalkii DSM 13577</name>
    <dbReference type="NCBI Taxonomy" id="1120990"/>
    <lineage>
        <taxon>Bacteria</taxon>
        <taxon>Bacillati</taxon>
        <taxon>Bacillota</taxon>
        <taxon>Clostridia</taxon>
        <taxon>Eubacteriales</taxon>
        <taxon>Proteinivoracaceae</taxon>
        <taxon>Anaerobranca</taxon>
    </lineage>
</organism>
<accession>A0A1I0C5P2</accession>
<evidence type="ECO:0000313" key="4">
    <source>
        <dbReference type="Proteomes" id="UP000243819"/>
    </source>
</evidence>
<feature type="domain" description="HTH merR-type" evidence="2">
    <location>
        <begin position="1"/>
        <end position="48"/>
    </location>
</feature>
<dbReference type="RefSeq" id="WP_143055926.1">
    <property type="nucleotide sequence ID" value="NZ_FOIF01000060.1"/>
</dbReference>
<dbReference type="SUPFAM" id="SSF46955">
    <property type="entry name" value="Putative DNA-binding domain"/>
    <property type="match status" value="1"/>
</dbReference>